<comment type="similarity">
    <text evidence="9">Belongs to the DHHC palmitoyltransferase family. PFA5 subfamily.</text>
</comment>
<keyword evidence="4 11" id="KW-1133">Transmembrane helix</keyword>
<evidence type="ECO:0000256" key="3">
    <source>
        <dbReference type="ARBA" id="ARBA00022692"/>
    </source>
</evidence>
<name>A0A194W9F4_CYTMA</name>
<comment type="catalytic activity">
    <reaction evidence="10 11">
        <text>L-cysteinyl-[protein] + hexadecanoyl-CoA = S-hexadecanoyl-L-cysteinyl-[protein] + CoA</text>
        <dbReference type="Rhea" id="RHEA:36683"/>
        <dbReference type="Rhea" id="RHEA-COMP:10131"/>
        <dbReference type="Rhea" id="RHEA-COMP:11032"/>
        <dbReference type="ChEBI" id="CHEBI:29950"/>
        <dbReference type="ChEBI" id="CHEBI:57287"/>
        <dbReference type="ChEBI" id="CHEBI:57379"/>
        <dbReference type="ChEBI" id="CHEBI:74151"/>
        <dbReference type="EC" id="2.3.1.225"/>
    </reaction>
</comment>
<evidence type="ECO:0000256" key="5">
    <source>
        <dbReference type="ARBA" id="ARBA00023136"/>
    </source>
</evidence>
<evidence type="ECO:0000256" key="11">
    <source>
        <dbReference type="RuleBase" id="RU079119"/>
    </source>
</evidence>
<dbReference type="GO" id="GO:0005794">
    <property type="term" value="C:Golgi apparatus"/>
    <property type="evidence" value="ECO:0007669"/>
    <property type="project" value="TreeGrafter"/>
</dbReference>
<feature type="transmembrane region" description="Helical" evidence="11">
    <location>
        <begin position="56"/>
        <end position="77"/>
    </location>
</feature>
<dbReference type="PANTHER" id="PTHR22883:SF23">
    <property type="entry name" value="PALMITOYLTRANSFERASE ZDHHC6"/>
    <property type="match status" value="1"/>
</dbReference>
<evidence type="ECO:0000256" key="6">
    <source>
        <dbReference type="ARBA" id="ARBA00023139"/>
    </source>
</evidence>
<feature type="transmembrane region" description="Helical" evidence="11">
    <location>
        <begin position="194"/>
        <end position="216"/>
    </location>
</feature>
<organism evidence="13 14">
    <name type="scientific">Cytospora mali</name>
    <name type="common">Apple Valsa canker fungus</name>
    <name type="synonym">Valsa mali</name>
    <dbReference type="NCBI Taxonomy" id="578113"/>
    <lineage>
        <taxon>Eukaryota</taxon>
        <taxon>Fungi</taxon>
        <taxon>Dikarya</taxon>
        <taxon>Ascomycota</taxon>
        <taxon>Pezizomycotina</taxon>
        <taxon>Sordariomycetes</taxon>
        <taxon>Sordariomycetidae</taxon>
        <taxon>Diaporthales</taxon>
        <taxon>Cytosporaceae</taxon>
        <taxon>Cytospora</taxon>
    </lineage>
</organism>
<proteinExistence type="inferred from homology"/>
<keyword evidence="3 11" id="KW-0812">Transmembrane</keyword>
<dbReference type="OrthoDB" id="331948at2759"/>
<dbReference type="GO" id="GO:0016020">
    <property type="term" value="C:membrane"/>
    <property type="evidence" value="ECO:0007669"/>
    <property type="project" value="UniProtKB-SubCell"/>
</dbReference>
<dbReference type="EMBL" id="CM003106">
    <property type="protein sequence ID" value="KUI72705.1"/>
    <property type="molecule type" value="Genomic_DNA"/>
</dbReference>
<keyword evidence="8 11" id="KW-0012">Acyltransferase</keyword>
<feature type="transmembrane region" description="Helical" evidence="11">
    <location>
        <begin position="160"/>
        <end position="182"/>
    </location>
</feature>
<dbReference type="GO" id="GO:0005783">
    <property type="term" value="C:endoplasmic reticulum"/>
    <property type="evidence" value="ECO:0007669"/>
    <property type="project" value="TreeGrafter"/>
</dbReference>
<dbReference type="PROSITE" id="PS50216">
    <property type="entry name" value="DHHC"/>
    <property type="match status" value="1"/>
</dbReference>
<evidence type="ECO:0000313" key="13">
    <source>
        <dbReference type="EMBL" id="KUI72705.1"/>
    </source>
</evidence>
<keyword evidence="2 11" id="KW-0808">Transferase</keyword>
<reference evidence="13" key="1">
    <citation type="submission" date="2014-12" db="EMBL/GenBank/DDBJ databases">
        <title>Genome Sequence of Valsa Canker Pathogens Uncovers a Specific Adaption of Colonization on Woody Bark.</title>
        <authorList>
            <person name="Yin Z."/>
            <person name="Liu H."/>
            <person name="Gao X."/>
            <person name="Li Z."/>
            <person name="Song N."/>
            <person name="Ke X."/>
            <person name="Dai Q."/>
            <person name="Wu Y."/>
            <person name="Sun Y."/>
            <person name="Xu J.-R."/>
            <person name="Kang Z.K."/>
            <person name="Wang L."/>
            <person name="Huang L."/>
        </authorList>
    </citation>
    <scope>NUCLEOTIDE SEQUENCE [LARGE SCALE GENOMIC DNA]</scope>
    <source>
        <strain evidence="13">03-8</strain>
    </source>
</reference>
<dbReference type="AlphaFoldDB" id="A0A194W9F4"/>
<evidence type="ECO:0000256" key="2">
    <source>
        <dbReference type="ARBA" id="ARBA00022679"/>
    </source>
</evidence>
<keyword evidence="7" id="KW-0449">Lipoprotein</keyword>
<dbReference type="InterPro" id="IPR039859">
    <property type="entry name" value="PFA4/ZDH16/20/ERF2-like"/>
</dbReference>
<keyword evidence="5 11" id="KW-0472">Membrane</keyword>
<dbReference type="InterPro" id="IPR001594">
    <property type="entry name" value="Palmitoyltrfase_DHHC"/>
</dbReference>
<evidence type="ECO:0000256" key="9">
    <source>
        <dbReference type="ARBA" id="ARBA00038298"/>
    </source>
</evidence>
<protein>
    <recommendedName>
        <fullName evidence="11">Palmitoyltransferase</fullName>
        <ecNumber evidence="11">2.3.1.225</ecNumber>
    </recommendedName>
</protein>
<comment type="subcellular location">
    <subcellularLocation>
        <location evidence="1">Membrane</location>
        <topology evidence="1">Multi-pass membrane protein</topology>
    </subcellularLocation>
</comment>
<evidence type="ECO:0000256" key="8">
    <source>
        <dbReference type="ARBA" id="ARBA00023315"/>
    </source>
</evidence>
<evidence type="ECO:0000256" key="4">
    <source>
        <dbReference type="ARBA" id="ARBA00022989"/>
    </source>
</evidence>
<keyword evidence="14" id="KW-1185">Reference proteome</keyword>
<sequence length="363" mass="40704">MAWELCRRSQARSHQAAIRWSTRIIPTFLLGVIGFACWATTKTICIDFFISRHKYGGAIALLVLHYIFLILMLVCYARTLQTVAYNPGVVPVEPKIRLESFYTRDVYTCRSDGLPIWCSTCQNWKPDRAHHSGEIQRCVTKMDHYCPWAGGMIGETSFKFFIQFATYTACYCAVCLSAGAYVTSRLAREGASVSVPAIVLIALGGFFGLFTFILAVRSHDFALSNTTNIEELSLGSKATTLAIRIPLDQVPNPGNSAKAIDYTTITFPLTDDNFDGNQFIYDNRNTSANRPAEHKFAIVNTEVGDNPWDLGSRYRNWTSVMGDRGPVDWLLPLRLSPCCAHSGAYPFGPVVDRLRKKLEEEYE</sequence>
<comment type="domain">
    <text evidence="11">The DHHC domain is required for palmitoyltransferase activity.</text>
</comment>
<dbReference type="Proteomes" id="UP000078559">
    <property type="component" value="Chromosome 9"/>
</dbReference>
<evidence type="ECO:0000256" key="10">
    <source>
        <dbReference type="ARBA" id="ARBA00048048"/>
    </source>
</evidence>
<dbReference type="PANTHER" id="PTHR22883">
    <property type="entry name" value="ZINC FINGER DHHC DOMAIN CONTAINING PROTEIN"/>
    <property type="match status" value="1"/>
</dbReference>
<gene>
    <name evidence="13" type="ORF">VM1G_08129</name>
</gene>
<feature type="transmembrane region" description="Helical" evidence="11">
    <location>
        <begin position="28"/>
        <end position="50"/>
    </location>
</feature>
<dbReference type="GO" id="GO:0019706">
    <property type="term" value="F:protein-cysteine S-palmitoyltransferase activity"/>
    <property type="evidence" value="ECO:0007669"/>
    <property type="project" value="UniProtKB-EC"/>
</dbReference>
<accession>A0A194W9F4</accession>
<evidence type="ECO:0000256" key="1">
    <source>
        <dbReference type="ARBA" id="ARBA00004141"/>
    </source>
</evidence>
<evidence type="ECO:0000256" key="7">
    <source>
        <dbReference type="ARBA" id="ARBA00023288"/>
    </source>
</evidence>
<evidence type="ECO:0000313" key="14">
    <source>
        <dbReference type="Proteomes" id="UP000078559"/>
    </source>
</evidence>
<keyword evidence="6" id="KW-0564">Palmitate</keyword>
<dbReference type="Pfam" id="PF01529">
    <property type="entry name" value="DHHC"/>
    <property type="match status" value="1"/>
</dbReference>
<evidence type="ECO:0000259" key="12">
    <source>
        <dbReference type="Pfam" id="PF01529"/>
    </source>
</evidence>
<feature type="domain" description="Palmitoyltransferase DHHC" evidence="12">
    <location>
        <begin position="117"/>
        <end position="232"/>
    </location>
</feature>
<dbReference type="GO" id="GO:0006612">
    <property type="term" value="P:protein targeting to membrane"/>
    <property type="evidence" value="ECO:0007669"/>
    <property type="project" value="TreeGrafter"/>
</dbReference>
<dbReference type="EC" id="2.3.1.225" evidence="11"/>